<evidence type="ECO:0000313" key="2">
    <source>
        <dbReference type="Proteomes" id="UP001595859"/>
    </source>
</evidence>
<protein>
    <submittedName>
        <fullName evidence="1">Uncharacterized protein</fullName>
    </submittedName>
</protein>
<name>A0ABV9SCV0_9PSEU</name>
<accession>A0ABV9SCV0</accession>
<proteinExistence type="predicted"/>
<reference evidence="2" key="1">
    <citation type="journal article" date="2019" name="Int. J. Syst. Evol. Microbiol.">
        <title>The Global Catalogue of Microorganisms (GCM) 10K type strain sequencing project: providing services to taxonomists for standard genome sequencing and annotation.</title>
        <authorList>
            <consortium name="The Broad Institute Genomics Platform"/>
            <consortium name="The Broad Institute Genome Sequencing Center for Infectious Disease"/>
            <person name="Wu L."/>
            <person name="Ma J."/>
        </authorList>
    </citation>
    <scope>NUCLEOTIDE SEQUENCE [LARGE SCALE GENOMIC DNA]</scope>
    <source>
        <strain evidence="2">ZS-22-S1</strain>
    </source>
</reference>
<organism evidence="1 2">
    <name type="scientific">Actinophytocola glycyrrhizae</name>
    <dbReference type="NCBI Taxonomy" id="2044873"/>
    <lineage>
        <taxon>Bacteria</taxon>
        <taxon>Bacillati</taxon>
        <taxon>Actinomycetota</taxon>
        <taxon>Actinomycetes</taxon>
        <taxon>Pseudonocardiales</taxon>
        <taxon>Pseudonocardiaceae</taxon>
    </lineage>
</organism>
<keyword evidence="2" id="KW-1185">Reference proteome</keyword>
<gene>
    <name evidence="1" type="ORF">ACFPCV_38925</name>
</gene>
<dbReference type="RefSeq" id="WP_378062619.1">
    <property type="nucleotide sequence ID" value="NZ_JBHSIS010000038.1"/>
</dbReference>
<comment type="caution">
    <text evidence="1">The sequence shown here is derived from an EMBL/GenBank/DDBJ whole genome shotgun (WGS) entry which is preliminary data.</text>
</comment>
<dbReference type="Proteomes" id="UP001595859">
    <property type="component" value="Unassembled WGS sequence"/>
</dbReference>
<evidence type="ECO:0000313" key="1">
    <source>
        <dbReference type="EMBL" id="MFC4859500.1"/>
    </source>
</evidence>
<dbReference type="EMBL" id="JBHSIS010000038">
    <property type="protein sequence ID" value="MFC4859500.1"/>
    <property type="molecule type" value="Genomic_DNA"/>
</dbReference>
<sequence>MTDDSTPAPLTPMVEAVDGADPDLVEIGRRYWNLAGFDKETGYPRWAETASAICDGRPYVAAAAGVRAVLADLACPICSGPLSLTSRAELQKIVSGQTPTKCVDCDPILLDSAARMINPSSTVRNRLDRHARQQRVQHLRQLHKDEQTAILLNDYEVQLQPDTPIPAASVREEVTTLALLSYAPNPAPFAPIEQWVDPLHPDVRQSGTCIAEAVGAKLLRIHPDSPIESFVWEPEDFDAAFNALDADNEADEEEQIRAVTVTDQYFPSRAIHYTTYGHSLDTAAAAVREHLEQRLDPAAMTKFRQGQLRDLAIEVLAEETVRYLDVLLQEHNLPAAPANHKDRLKRAAYDIAAIRPLGELYYLAWCSARGAAAAAQKNPRASKVNMTVHGVNQFESRARAALDRTRELRQFNRKAGLELAAITRTTFLHVLGSDPFTTSVDDINWPPPVPEASELLIDPYLDHRVKVAADTDFPHLRCSICGEHVPIGEAWIWVDIKDAFQYMHTSSQASTPEDHVDLMINHHRAPWGIGHSDCGPDTGALHDLRMPHTHRAFLAWTAEVLKYRWIDGTDLRAFLSEAATSTGRFGNPAHQDF</sequence>